<dbReference type="InterPro" id="IPR001695">
    <property type="entry name" value="Lysyl_oxidase"/>
</dbReference>
<proteinExistence type="predicted"/>
<sequence length="123" mass="12909">MLARDTKAGYCLGDRTKLGTPAGAAVYTSQCGRGNPNLLKLIEGVSVGWADPYAIGLPGQSFTLTGLPAGTYTLVNRVNDETLYLESHYSNNVGSAQITLAWPDGTGGKPTVTVVKTCLAERC</sequence>
<gene>
    <name evidence="1" type="ORF">UFOPK2399_01108</name>
</gene>
<organism evidence="1">
    <name type="scientific">freshwater metagenome</name>
    <dbReference type="NCBI Taxonomy" id="449393"/>
    <lineage>
        <taxon>unclassified sequences</taxon>
        <taxon>metagenomes</taxon>
        <taxon>ecological metagenomes</taxon>
    </lineage>
</organism>
<dbReference type="GO" id="GO:0016641">
    <property type="term" value="F:oxidoreductase activity, acting on the CH-NH2 group of donors, oxygen as acceptor"/>
    <property type="evidence" value="ECO:0007669"/>
    <property type="project" value="InterPro"/>
</dbReference>
<dbReference type="Pfam" id="PF01186">
    <property type="entry name" value="Lysyl_oxidase"/>
    <property type="match status" value="1"/>
</dbReference>
<dbReference type="AlphaFoldDB" id="A0A6J6PL85"/>
<name>A0A6J6PL85_9ZZZZ</name>
<protein>
    <submittedName>
        <fullName evidence="1">Unannotated protein</fullName>
    </submittedName>
</protein>
<evidence type="ECO:0000313" key="1">
    <source>
        <dbReference type="EMBL" id="CAB4697208.1"/>
    </source>
</evidence>
<dbReference type="GO" id="GO:0005507">
    <property type="term" value="F:copper ion binding"/>
    <property type="evidence" value="ECO:0007669"/>
    <property type="project" value="InterPro"/>
</dbReference>
<reference evidence="1" key="1">
    <citation type="submission" date="2020-05" db="EMBL/GenBank/DDBJ databases">
        <authorList>
            <person name="Chiriac C."/>
            <person name="Salcher M."/>
            <person name="Ghai R."/>
            <person name="Kavagutti S V."/>
        </authorList>
    </citation>
    <scope>NUCLEOTIDE SEQUENCE</scope>
</reference>
<dbReference type="EMBL" id="CAEZXP010000002">
    <property type="protein sequence ID" value="CAB4697208.1"/>
    <property type="molecule type" value="Genomic_DNA"/>
</dbReference>
<accession>A0A6J6PL85</accession>